<reference evidence="3 4" key="1">
    <citation type="submission" date="2016-08" db="EMBL/GenBank/DDBJ databases">
        <authorList>
            <person name="Seilhamer J.J."/>
        </authorList>
    </citation>
    <scope>NUCLEOTIDE SEQUENCE [LARGE SCALE GENOMIC DNA]</scope>
    <source>
        <strain evidence="3 4">P1-7</strain>
    </source>
</reference>
<evidence type="ECO:0000313" key="4">
    <source>
        <dbReference type="Proteomes" id="UP000199205"/>
    </source>
</evidence>
<dbReference type="SUPFAM" id="SSF53681">
    <property type="entry name" value="Aspartate/glutamate racemase"/>
    <property type="match status" value="2"/>
</dbReference>
<dbReference type="InterPro" id="IPR001920">
    <property type="entry name" value="Asp/Glu_race"/>
</dbReference>
<dbReference type="Proteomes" id="UP000199205">
    <property type="component" value="Unassembled WGS sequence"/>
</dbReference>
<name>A0A1C3VT94_9HYPH</name>
<dbReference type="OrthoDB" id="9803739at2"/>
<dbReference type="AlphaFoldDB" id="A0A1C3VT94"/>
<evidence type="ECO:0000256" key="1">
    <source>
        <dbReference type="ARBA" id="ARBA00007847"/>
    </source>
</evidence>
<dbReference type="GO" id="GO:0047661">
    <property type="term" value="F:amino-acid racemase activity"/>
    <property type="evidence" value="ECO:0007669"/>
    <property type="project" value="InterPro"/>
</dbReference>
<dbReference type="PANTHER" id="PTHR21198:SF7">
    <property type="entry name" value="ASPARTATE-GLUTAMATE RACEMASE FAMILY"/>
    <property type="match status" value="1"/>
</dbReference>
<keyword evidence="2" id="KW-0413">Isomerase</keyword>
<dbReference type="InterPro" id="IPR015942">
    <property type="entry name" value="Asp/Glu/hydantoin_racemase"/>
</dbReference>
<dbReference type="Pfam" id="PF01177">
    <property type="entry name" value="Asp_Glu_race"/>
    <property type="match status" value="1"/>
</dbReference>
<dbReference type="InterPro" id="IPR004380">
    <property type="entry name" value="Asp_race"/>
</dbReference>
<gene>
    <name evidence="3" type="ORF">GA0061101_106182</name>
</gene>
<sequence>MRTIGLIGGMSFESSAVYYRQINEMVRDRLGGLSSAELLMYSVNFEEIVALQKAGRWGDAAARLGDAAHRLQTAGAECVLICTNTMHLIAPEVAARISVPLIHIIDETAATLKAAGRVKPLLLATRYTMEHGFYAERMAENGVSIMVPGPEDRTVTHDIIFNELCAGIIKDESRRKLHDIIERAKAEGADSVILGCTEICLILDPNALILPGFDTTTIHAEAAVDFALAEEGARSSRAA</sequence>
<evidence type="ECO:0000313" key="3">
    <source>
        <dbReference type="EMBL" id="SCB30908.1"/>
    </source>
</evidence>
<dbReference type="NCBIfam" id="TIGR00035">
    <property type="entry name" value="asp_race"/>
    <property type="match status" value="1"/>
</dbReference>
<evidence type="ECO:0000256" key="2">
    <source>
        <dbReference type="ARBA" id="ARBA00023235"/>
    </source>
</evidence>
<dbReference type="RefSeq" id="WP_092574101.1">
    <property type="nucleotide sequence ID" value="NZ_FMAF01000006.1"/>
</dbReference>
<proteinExistence type="inferred from homology"/>
<dbReference type="Gene3D" id="3.40.50.1860">
    <property type="match status" value="2"/>
</dbReference>
<accession>A0A1C3VT94</accession>
<dbReference type="PANTHER" id="PTHR21198">
    <property type="entry name" value="GLUTAMATE RACEMASE"/>
    <property type="match status" value="1"/>
</dbReference>
<dbReference type="EMBL" id="FMAF01000006">
    <property type="protein sequence ID" value="SCB30908.1"/>
    <property type="molecule type" value="Genomic_DNA"/>
</dbReference>
<organism evidence="3 4">
    <name type="scientific">Rhizobium lusitanum</name>
    <dbReference type="NCBI Taxonomy" id="293958"/>
    <lineage>
        <taxon>Bacteria</taxon>
        <taxon>Pseudomonadati</taxon>
        <taxon>Pseudomonadota</taxon>
        <taxon>Alphaproteobacteria</taxon>
        <taxon>Hyphomicrobiales</taxon>
        <taxon>Rhizobiaceae</taxon>
        <taxon>Rhizobium/Agrobacterium group</taxon>
        <taxon>Rhizobium</taxon>
    </lineage>
</organism>
<protein>
    <submittedName>
        <fullName evidence="3">Aspartate racemase</fullName>
    </submittedName>
</protein>
<comment type="similarity">
    <text evidence="1">Belongs to the aspartate/glutamate racemases family.</text>
</comment>